<feature type="binding site" description="covalent" evidence="13">
    <location>
        <position position="252"/>
    </location>
    <ligand>
        <name>heme c</name>
        <dbReference type="ChEBI" id="CHEBI:61717"/>
        <label>2</label>
    </ligand>
</feature>
<organism evidence="18 19">
    <name type="scientific">Salipaludibacillus agaradhaerens</name>
    <name type="common">Bacillus agaradhaerens</name>
    <dbReference type="NCBI Taxonomy" id="76935"/>
    <lineage>
        <taxon>Bacteria</taxon>
        <taxon>Bacillati</taxon>
        <taxon>Bacillota</taxon>
        <taxon>Bacilli</taxon>
        <taxon>Bacillales</taxon>
        <taxon>Bacillaceae</taxon>
    </lineage>
</organism>
<feature type="compositionally biased region" description="Polar residues" evidence="15">
    <location>
        <begin position="34"/>
        <end position="51"/>
    </location>
</feature>
<dbReference type="GO" id="GO:0042597">
    <property type="term" value="C:periplasmic space"/>
    <property type="evidence" value="ECO:0007669"/>
    <property type="project" value="UniProtKB-SubCell"/>
</dbReference>
<accession>A0A9Q4B524</accession>
<dbReference type="Gene3D" id="1.10.760.10">
    <property type="entry name" value="Cytochrome c-like domain"/>
    <property type="match status" value="2"/>
</dbReference>
<evidence type="ECO:0000256" key="1">
    <source>
        <dbReference type="ARBA" id="ARBA00004418"/>
    </source>
</evidence>
<proteinExistence type="predicted"/>
<evidence type="ECO:0000256" key="5">
    <source>
        <dbReference type="ARBA" id="ARBA00022723"/>
    </source>
</evidence>
<evidence type="ECO:0000256" key="11">
    <source>
        <dbReference type="ARBA" id="ARBA00058991"/>
    </source>
</evidence>
<evidence type="ECO:0000256" key="8">
    <source>
        <dbReference type="ARBA" id="ARBA00022982"/>
    </source>
</evidence>
<dbReference type="AlphaFoldDB" id="A0A9Q4B524"/>
<comment type="cofactor">
    <cofactor evidence="13">
        <name>heme</name>
        <dbReference type="ChEBI" id="CHEBI:30413"/>
    </cofactor>
    <text evidence="13">Binds 2 heme groups.</text>
</comment>
<dbReference type="Pfam" id="PF03150">
    <property type="entry name" value="CCP_MauG"/>
    <property type="match status" value="1"/>
</dbReference>
<keyword evidence="8" id="KW-0249">Electron transport</keyword>
<feature type="binding site" description="covalent" evidence="13">
    <location>
        <position position="108"/>
    </location>
    <ligand>
        <name>heme c</name>
        <dbReference type="ChEBI" id="CHEBI:61717"/>
        <label>1</label>
    </ligand>
</feature>
<evidence type="ECO:0000256" key="16">
    <source>
        <dbReference type="SAM" id="SignalP"/>
    </source>
</evidence>
<evidence type="ECO:0000256" key="13">
    <source>
        <dbReference type="PIRSR" id="PIRSR000294-1"/>
    </source>
</evidence>
<dbReference type="RefSeq" id="WP_257822751.1">
    <property type="nucleotide sequence ID" value="NZ_JABXYM010000001.1"/>
</dbReference>
<keyword evidence="19" id="KW-1185">Reference proteome</keyword>
<dbReference type="PROSITE" id="PS51257">
    <property type="entry name" value="PROKAR_LIPOPROTEIN"/>
    <property type="match status" value="1"/>
</dbReference>
<evidence type="ECO:0000256" key="7">
    <source>
        <dbReference type="ARBA" id="ARBA00022764"/>
    </source>
</evidence>
<feature type="binding site" description="axial binding residue" evidence="14">
    <location>
        <position position="253"/>
    </location>
    <ligand>
        <name>heme c</name>
        <dbReference type="ChEBI" id="CHEBI:61717"/>
        <label>2</label>
    </ligand>
    <ligandPart>
        <name>Fe</name>
        <dbReference type="ChEBI" id="CHEBI:18248"/>
    </ligandPart>
</feature>
<comment type="pathway">
    <text evidence="2">One-carbon metabolism; methylamine degradation.</text>
</comment>
<evidence type="ECO:0000259" key="17">
    <source>
        <dbReference type="PROSITE" id="PS51007"/>
    </source>
</evidence>
<dbReference type="PIRSF" id="PIRSF000294">
    <property type="entry name" value="Cytochrome-c_peroxidase"/>
    <property type="match status" value="1"/>
</dbReference>
<dbReference type="FunFam" id="1.10.760.10:FF:000019">
    <property type="entry name" value="Di-heme cytochrome C peroxidase"/>
    <property type="match status" value="1"/>
</dbReference>
<feature type="binding site" description="covalent" evidence="13">
    <location>
        <position position="105"/>
    </location>
    <ligand>
        <name>heme c</name>
        <dbReference type="ChEBI" id="CHEBI:61717"/>
        <label>1</label>
    </ligand>
</feature>
<dbReference type="Proteomes" id="UP001057753">
    <property type="component" value="Unassembled WGS sequence"/>
</dbReference>
<dbReference type="InterPro" id="IPR051395">
    <property type="entry name" value="Cytochrome_c_Peroxidase/MauG"/>
</dbReference>
<feature type="domain" description="Cytochrome c" evidence="17">
    <location>
        <begin position="234"/>
        <end position="353"/>
    </location>
</feature>
<keyword evidence="4 13" id="KW-0349">Heme</keyword>
<comment type="subcellular location">
    <subcellularLocation>
        <location evidence="1">Periplasm</location>
    </subcellularLocation>
</comment>
<keyword evidence="18" id="KW-0575">Peroxidase</keyword>
<evidence type="ECO:0000256" key="12">
    <source>
        <dbReference type="ARBA" id="ARBA00073576"/>
    </source>
</evidence>
<dbReference type="EMBL" id="JABXYM010000001">
    <property type="protein sequence ID" value="MCR6098454.1"/>
    <property type="molecule type" value="Genomic_DNA"/>
</dbReference>
<evidence type="ECO:0000256" key="9">
    <source>
        <dbReference type="ARBA" id="ARBA00023002"/>
    </source>
</evidence>
<feature type="binding site" description="axial binding residue" evidence="14">
    <location>
        <position position="109"/>
    </location>
    <ligand>
        <name>heme c</name>
        <dbReference type="ChEBI" id="CHEBI:61717"/>
        <label>1</label>
    </ligand>
    <ligandPart>
        <name>Fe</name>
        <dbReference type="ChEBI" id="CHEBI:18248"/>
    </ligandPart>
</feature>
<comment type="PTM">
    <text evidence="13">Binds 2 heme groups per subunit.</text>
</comment>
<comment type="function">
    <text evidence="11">Involved in methylamine metabolism. Essential for the maturation of the beta subunit of MADH, presumably via a step in the biosynthesis of tryptophan tryptophylquinone (TTQ), the cofactor of MADH.</text>
</comment>
<feature type="signal peptide" evidence="16">
    <location>
        <begin position="1"/>
        <end position="20"/>
    </location>
</feature>
<feature type="binding site" description="covalent" evidence="13">
    <location>
        <position position="249"/>
    </location>
    <ligand>
        <name>heme c</name>
        <dbReference type="ChEBI" id="CHEBI:61717"/>
        <label>2</label>
    </ligand>
</feature>
<evidence type="ECO:0000256" key="14">
    <source>
        <dbReference type="PIRSR" id="PIRSR000294-2"/>
    </source>
</evidence>
<dbReference type="GO" id="GO:0009055">
    <property type="term" value="F:electron transfer activity"/>
    <property type="evidence" value="ECO:0007669"/>
    <property type="project" value="InterPro"/>
</dbReference>
<dbReference type="GO" id="GO:0004130">
    <property type="term" value="F:cytochrome-c peroxidase activity"/>
    <property type="evidence" value="ECO:0007669"/>
    <property type="project" value="TreeGrafter"/>
</dbReference>
<feature type="region of interest" description="Disordered" evidence="15">
    <location>
        <begin position="29"/>
        <end position="54"/>
    </location>
</feature>
<keyword evidence="10 14" id="KW-0408">Iron</keyword>
<dbReference type="InterPro" id="IPR026259">
    <property type="entry name" value="MauG/Cytc_peroxidase"/>
</dbReference>
<dbReference type="InterPro" id="IPR009056">
    <property type="entry name" value="Cyt_c-like_dom"/>
</dbReference>
<dbReference type="InterPro" id="IPR004852">
    <property type="entry name" value="Di-haem_cyt_c_peroxidsae"/>
</dbReference>
<sequence>MLKHMKLITALSVTSILLLACGDTENTATKEFDNSGTDVTNEQGEETVNSNAHDDDDPFSELISLFQPLGDMEIPEDNPMTEETIELGKTLFFDPRLSGDNSLSCASCHIPALGYGDGKPLFEGFDGVEGPRNTPTIINSGYYTSLFWDGRADSLESQALGPIESEIEMNQDLDELVVQLSEIDGYVEKFENAFNDDITVENIGKALAAFQRTIVIDDTPFDAFLAGDYDALTEEEIKGMALFAGEASCITCHTGPNLSDDNFHNIGMETDDKGRYDVTGEDTDIGAFRTPGLYGIDHRGPYMHNGSIETLEDVIDYYDRGGDDHPNKSALMQELNLTNDEKEALHAFLLALSGESPQVDVPPLPED</sequence>
<evidence type="ECO:0000256" key="2">
    <source>
        <dbReference type="ARBA" id="ARBA00004856"/>
    </source>
</evidence>
<evidence type="ECO:0000256" key="4">
    <source>
        <dbReference type="ARBA" id="ARBA00022617"/>
    </source>
</evidence>
<evidence type="ECO:0000313" key="19">
    <source>
        <dbReference type="Proteomes" id="UP001057753"/>
    </source>
</evidence>
<dbReference type="GO" id="GO:0046872">
    <property type="term" value="F:metal ion binding"/>
    <property type="evidence" value="ECO:0007669"/>
    <property type="project" value="UniProtKB-KW"/>
</dbReference>
<dbReference type="PROSITE" id="PS51007">
    <property type="entry name" value="CYTC"/>
    <property type="match status" value="2"/>
</dbReference>
<dbReference type="PANTHER" id="PTHR30600">
    <property type="entry name" value="CYTOCHROME C PEROXIDASE-RELATED"/>
    <property type="match status" value="1"/>
</dbReference>
<protein>
    <recommendedName>
        <fullName evidence="12">Methylamine utilization protein MauG</fullName>
    </recommendedName>
</protein>
<keyword evidence="9" id="KW-0560">Oxidoreductase</keyword>
<keyword evidence="5 14" id="KW-0479">Metal-binding</keyword>
<evidence type="ECO:0000256" key="15">
    <source>
        <dbReference type="SAM" id="MobiDB-lite"/>
    </source>
</evidence>
<evidence type="ECO:0000256" key="3">
    <source>
        <dbReference type="ARBA" id="ARBA00022448"/>
    </source>
</evidence>
<gene>
    <name evidence="18" type="ORF">HXA33_18235</name>
</gene>
<dbReference type="InterPro" id="IPR036909">
    <property type="entry name" value="Cyt_c-like_dom_sf"/>
</dbReference>
<evidence type="ECO:0000313" key="18">
    <source>
        <dbReference type="EMBL" id="MCR6098454.1"/>
    </source>
</evidence>
<evidence type="ECO:0000256" key="10">
    <source>
        <dbReference type="ARBA" id="ARBA00023004"/>
    </source>
</evidence>
<dbReference type="PANTHER" id="PTHR30600:SF10">
    <property type="entry name" value="BLL6722 PROTEIN"/>
    <property type="match status" value="1"/>
</dbReference>
<keyword evidence="6 16" id="KW-0732">Signal</keyword>
<comment type="caution">
    <text evidence="18">The sequence shown here is derived from an EMBL/GenBank/DDBJ whole genome shotgun (WGS) entry which is preliminary data.</text>
</comment>
<dbReference type="SUPFAM" id="SSF46626">
    <property type="entry name" value="Cytochrome c"/>
    <property type="match status" value="2"/>
</dbReference>
<keyword evidence="3" id="KW-0813">Transport</keyword>
<evidence type="ECO:0000256" key="6">
    <source>
        <dbReference type="ARBA" id="ARBA00022729"/>
    </source>
</evidence>
<keyword evidence="7" id="KW-0574">Periplasm</keyword>
<reference evidence="18" key="1">
    <citation type="submission" date="2020-06" db="EMBL/GenBank/DDBJ databases">
        <title>Insight into the genomes of haloalkaliphilic bacilli from Kenyan soda lakes.</title>
        <authorList>
            <person name="Mwirichia R."/>
            <person name="Villamizar G.C."/>
            <person name="Poehlein A."/>
            <person name="Mugweru J."/>
            <person name="Kipnyargis A."/>
            <person name="Kiplimo D."/>
            <person name="Orwa P."/>
            <person name="Daniel R."/>
        </authorList>
    </citation>
    <scope>NUCLEOTIDE SEQUENCE</scope>
    <source>
        <strain evidence="18">B1096_S55</strain>
    </source>
</reference>
<dbReference type="GO" id="GO:0020037">
    <property type="term" value="F:heme binding"/>
    <property type="evidence" value="ECO:0007669"/>
    <property type="project" value="InterPro"/>
</dbReference>
<feature type="domain" description="Cytochrome c" evidence="17">
    <location>
        <begin position="83"/>
        <end position="184"/>
    </location>
</feature>
<dbReference type="Pfam" id="PF00034">
    <property type="entry name" value="Cytochrom_C"/>
    <property type="match status" value="1"/>
</dbReference>
<name>A0A9Q4B524_SALAG</name>
<feature type="chain" id="PRO_5040152244" description="Methylamine utilization protein MauG" evidence="16">
    <location>
        <begin position="21"/>
        <end position="367"/>
    </location>
</feature>